<evidence type="ECO:0000313" key="1">
    <source>
        <dbReference type="EMBL" id="AOF54706.1"/>
    </source>
</evidence>
<dbReference type="Proteomes" id="UP000224287">
    <property type="component" value="Chromosome"/>
</dbReference>
<keyword evidence="2" id="KW-1185">Reference proteome</keyword>
<sequence length="170" mass="20415">MCTFIKEIYKNDKSNILKIVDKIKKENFNLATILKLLDIKRSTYYYWVKKYRIEIIKTHSPETDNNTQITLTNPITPPKGQKLSLKTHFPIFQINYHKEQKDYIKELISKINIYKLDALKLSKLNSKKLDNYNNPIKTHYKWGLNTIYYRLEDLKYIKSFFIQKKSRLSG</sequence>
<evidence type="ECO:0000313" key="2">
    <source>
        <dbReference type="Proteomes" id="UP000224287"/>
    </source>
</evidence>
<name>A0ABN4RYH9_9MOLU</name>
<evidence type="ECO:0008006" key="3">
    <source>
        <dbReference type="Google" id="ProtNLM"/>
    </source>
</evidence>
<dbReference type="EMBL" id="CP015149">
    <property type="protein sequence ID" value="AOF54706.1"/>
    <property type="molecule type" value="Genomic_DNA"/>
</dbReference>
<organism evidence="1 2">
    <name type="scientific">Maize bushy stunt phytoplasma</name>
    <dbReference type="NCBI Taxonomy" id="202462"/>
    <lineage>
        <taxon>Bacteria</taxon>
        <taxon>Bacillati</taxon>
        <taxon>Mycoplasmatota</taxon>
        <taxon>Mollicutes</taxon>
        <taxon>Acholeplasmatales</taxon>
        <taxon>Acholeplasmataceae</taxon>
        <taxon>Candidatus Phytoplasma</taxon>
        <taxon>16SrI (Aster yellows group)</taxon>
    </lineage>
</organism>
<protein>
    <recommendedName>
        <fullName evidence="3">Helix-turn-helix domain-containing protein</fullName>
    </recommendedName>
</protein>
<gene>
    <name evidence="1" type="ORF">MBSPM3_v1c1740</name>
</gene>
<accession>A0ABN4RYH9</accession>
<reference evidence="1" key="1">
    <citation type="submission" date="2016-04" db="EMBL/GenBank/DDBJ databases">
        <title>Complete genome sequence of maize bushy stunt phytoplasma M3.</title>
        <authorList>
            <person name="Orlovskis Z."/>
            <person name="Canale M.C."/>
            <person name="Haryono M."/>
            <person name="Lopes J.R.S."/>
            <person name="Kuo C.-H."/>
            <person name="Hogenhout S.A."/>
        </authorList>
    </citation>
    <scope>NUCLEOTIDE SEQUENCE [LARGE SCALE GENOMIC DNA]</scope>
    <source>
        <strain evidence="1">M3</strain>
    </source>
</reference>
<proteinExistence type="predicted"/>